<keyword evidence="6" id="KW-1185">Reference proteome</keyword>
<dbReference type="PANTHER" id="PTHR11808">
    <property type="entry name" value="TRANS-SULFURATION ENZYME FAMILY MEMBER"/>
    <property type="match status" value="1"/>
</dbReference>
<evidence type="ECO:0000256" key="1">
    <source>
        <dbReference type="ARBA" id="ARBA00001933"/>
    </source>
</evidence>
<dbReference type="EMBL" id="QMCH01000003">
    <property type="protein sequence ID" value="RAZ42191.1"/>
    <property type="molecule type" value="Genomic_DNA"/>
</dbReference>
<feature type="modified residue" description="N6-(pyridoxal phosphate)lysine" evidence="3">
    <location>
        <position position="218"/>
    </location>
</feature>
<dbReference type="PROSITE" id="PS00868">
    <property type="entry name" value="CYS_MET_METAB_PP"/>
    <property type="match status" value="1"/>
</dbReference>
<reference evidence="5 6" key="1">
    <citation type="submission" date="2018-06" db="EMBL/GenBank/DDBJ databases">
        <title>Genome of strain Polynucleobacter sp. FUKU-NW-11.</title>
        <authorList>
            <person name="Hahn M.W."/>
        </authorList>
    </citation>
    <scope>NUCLEOTIDE SEQUENCE [LARGE SCALE GENOMIC DNA]</scope>
    <source>
        <strain evidence="6">FUKU-NW11</strain>
    </source>
</reference>
<accession>A0ABX9F996</accession>
<dbReference type="Gene3D" id="3.40.640.10">
    <property type="entry name" value="Type I PLP-dependent aspartate aminotransferase-like (Major domain)"/>
    <property type="match status" value="1"/>
</dbReference>
<evidence type="ECO:0000313" key="6">
    <source>
        <dbReference type="Proteomes" id="UP000251072"/>
    </source>
</evidence>
<evidence type="ECO:0000256" key="3">
    <source>
        <dbReference type="HAMAP-Rule" id="MF_02056"/>
    </source>
</evidence>
<comment type="pathway">
    <text evidence="3">Amino-acid biosynthesis; L-methionine biosynthesis via de novo pathway; L-homocysteine from O-succinyl-L-homoserine: step 1/1.</text>
</comment>
<dbReference type="RefSeq" id="WP_112238082.1">
    <property type="nucleotide sequence ID" value="NZ_QMCH01000003.1"/>
</dbReference>
<dbReference type="NCBIfam" id="TIGR01325">
    <property type="entry name" value="O_suc_HS_sulf"/>
    <property type="match status" value="1"/>
</dbReference>
<dbReference type="HAMAP" id="MF_02056">
    <property type="entry name" value="MetZ"/>
    <property type="match status" value="1"/>
</dbReference>
<dbReference type="Pfam" id="PF01053">
    <property type="entry name" value="Cys_Met_Meta_PP"/>
    <property type="match status" value="1"/>
</dbReference>
<dbReference type="InterPro" id="IPR000277">
    <property type="entry name" value="Cys/Met-Metab_PyrdxlP-dep_enz"/>
</dbReference>
<gene>
    <name evidence="3" type="primary">metZ</name>
    <name evidence="5" type="ORF">DP176_06430</name>
</gene>
<evidence type="ECO:0000256" key="2">
    <source>
        <dbReference type="ARBA" id="ARBA00022898"/>
    </source>
</evidence>
<dbReference type="InterPro" id="IPR015422">
    <property type="entry name" value="PyrdxlP-dep_Trfase_small"/>
</dbReference>
<evidence type="ECO:0000313" key="5">
    <source>
        <dbReference type="EMBL" id="RAZ42191.1"/>
    </source>
</evidence>
<comment type="function">
    <text evidence="3">Catalyzes the formation of L-homocysteine from O-succinyl-L-homoserine (OSHS) and hydrogen sulfide.</text>
</comment>
<keyword evidence="3" id="KW-0028">Amino-acid biosynthesis</keyword>
<comment type="caution">
    <text evidence="5">The sequence shown here is derived from an EMBL/GenBank/DDBJ whole genome shotgun (WGS) entry which is preliminary data.</text>
</comment>
<dbReference type="SUPFAM" id="SSF53383">
    <property type="entry name" value="PLP-dependent transferases"/>
    <property type="match status" value="1"/>
</dbReference>
<dbReference type="InterPro" id="IPR054542">
    <property type="entry name" value="Cys_met_metab_PP"/>
</dbReference>
<organism evidence="5 6">
    <name type="scientific">Polynucleobacter paneuropaeus</name>
    <dbReference type="NCBI Taxonomy" id="2527775"/>
    <lineage>
        <taxon>Bacteria</taxon>
        <taxon>Pseudomonadati</taxon>
        <taxon>Pseudomonadota</taxon>
        <taxon>Betaproteobacteria</taxon>
        <taxon>Burkholderiales</taxon>
        <taxon>Burkholderiaceae</taxon>
        <taxon>Polynucleobacter</taxon>
    </lineage>
</organism>
<name>A0ABX9F996_9BURK</name>
<dbReference type="Gene3D" id="3.90.1150.10">
    <property type="entry name" value="Aspartate Aminotransferase, domain 1"/>
    <property type="match status" value="1"/>
</dbReference>
<dbReference type="InterPro" id="IPR015424">
    <property type="entry name" value="PyrdxlP-dep_Trfase"/>
</dbReference>
<dbReference type="PIRSF" id="PIRSF001434">
    <property type="entry name" value="CGS"/>
    <property type="match status" value="1"/>
</dbReference>
<dbReference type="EC" id="2.5.1.-" evidence="3"/>
<evidence type="ECO:0000256" key="4">
    <source>
        <dbReference type="RuleBase" id="RU362118"/>
    </source>
</evidence>
<comment type="similarity">
    <text evidence="3">Belongs to the trans-sulfuration enzymes family. MetZ subfamily.</text>
</comment>
<protein>
    <recommendedName>
        <fullName evidence="3">O-succinylhomoserine sulfhydrylase</fullName>
        <shortName evidence="3">OSH sulfhydrylase</shortName>
        <shortName evidence="3">OSHS sulfhydrylase</shortName>
        <ecNumber evidence="3">2.5.1.-</ecNumber>
    </recommendedName>
</protein>
<keyword evidence="3" id="KW-0486">Methionine biosynthesis</keyword>
<keyword evidence="3" id="KW-0808">Transferase</keyword>
<comment type="catalytic activity">
    <reaction evidence="3">
        <text>O-succinyl-L-homoserine + hydrogen sulfide = L-homocysteine + succinate</text>
        <dbReference type="Rhea" id="RHEA:27826"/>
        <dbReference type="ChEBI" id="CHEBI:29919"/>
        <dbReference type="ChEBI" id="CHEBI:30031"/>
        <dbReference type="ChEBI" id="CHEBI:57661"/>
        <dbReference type="ChEBI" id="CHEBI:58199"/>
    </reaction>
</comment>
<comment type="cofactor">
    <cofactor evidence="1 3 4">
        <name>pyridoxal 5'-phosphate</name>
        <dbReference type="ChEBI" id="CHEBI:597326"/>
    </cofactor>
</comment>
<keyword evidence="2 3" id="KW-0663">Pyridoxal phosphate</keyword>
<dbReference type="InterPro" id="IPR006234">
    <property type="entry name" value="O-succ-hSer_sulfhydrylase"/>
</dbReference>
<sequence>MNSKSKRPQADLSKLALETIAVRAGTRRTEEFHEHSEALFLTSSFCFDSAELAETGFANADKGFIYSRFTNPTVSMFQDRLAALEGGEACIATSSGMSAILTTAMAHLQAGDHVVCSRSVFGATIQLFSSILSRFGITTTYVDLVDPKAWQSAVQKNTKLFYLETPSNPLTEIADIKAIAAIAKKAKALFVVDNCFCTPALQKPLELGADVVIHSATKYLDGQGRVVGGAIVGKKSFINGKVFPYVRTAGPTLSAFNAWVFLKGLETLELRMKQQSQNALALAQWIEKQPGVERVYHPGLKSHPQHALAKRQQKEGGAILSFVLKGGKRSAFRLINQTKLCSITANLGDTRTTITHPATTTHCRVSPQARKEAGIVDGLVRIAVGLENVNDLINDLKGGFKAR</sequence>
<comment type="subunit">
    <text evidence="3">Homotetramer.</text>
</comment>
<dbReference type="Proteomes" id="UP000251072">
    <property type="component" value="Unassembled WGS sequence"/>
</dbReference>
<proteinExistence type="inferred from homology"/>
<dbReference type="CDD" id="cd00614">
    <property type="entry name" value="CGS_like"/>
    <property type="match status" value="1"/>
</dbReference>
<dbReference type="PANTHER" id="PTHR11808:SF80">
    <property type="entry name" value="CYSTATHIONINE GAMMA-LYASE"/>
    <property type="match status" value="1"/>
</dbReference>
<dbReference type="NCBIfam" id="NF006003">
    <property type="entry name" value="PRK08133.1"/>
    <property type="match status" value="1"/>
</dbReference>
<dbReference type="InterPro" id="IPR015421">
    <property type="entry name" value="PyrdxlP-dep_Trfase_major"/>
</dbReference>